<evidence type="ECO:0000313" key="2">
    <source>
        <dbReference type="Proteomes" id="UP000076078"/>
    </source>
</evidence>
<sequence length="133" mass="15015">MNVTKFELTNNSIIKTIIVGGIANNGRLLFPINLDFVPDLTIVNRYSLVINENDPIVPTPVIVRSNTVSDNIVFGDIYTTNINILSGENLKLKFTNKSKANFQGQYYFEVVESDNNVVIDNFSLSITFEFIKY</sequence>
<evidence type="ECO:0000313" key="1">
    <source>
        <dbReference type="EMBL" id="KYQ88910.1"/>
    </source>
</evidence>
<comment type="caution">
    <text evidence="1">The sequence shown here is derived from an EMBL/GenBank/DDBJ whole genome shotgun (WGS) entry which is preliminary data.</text>
</comment>
<keyword evidence="2" id="KW-1185">Reference proteome</keyword>
<organism evidence="1 2">
    <name type="scientific">Tieghemostelium lacteum</name>
    <name type="common">Slime mold</name>
    <name type="synonym">Dictyostelium lacteum</name>
    <dbReference type="NCBI Taxonomy" id="361077"/>
    <lineage>
        <taxon>Eukaryota</taxon>
        <taxon>Amoebozoa</taxon>
        <taxon>Evosea</taxon>
        <taxon>Eumycetozoa</taxon>
        <taxon>Dictyostelia</taxon>
        <taxon>Dictyosteliales</taxon>
        <taxon>Raperosteliaceae</taxon>
        <taxon>Tieghemostelium</taxon>
    </lineage>
</organism>
<reference evidence="1 2" key="1">
    <citation type="submission" date="2015-12" db="EMBL/GenBank/DDBJ databases">
        <title>Dictyostelia acquired genes for synthesis and detection of signals that induce cell-type specialization by lateral gene transfer from prokaryotes.</title>
        <authorList>
            <person name="Gloeckner G."/>
            <person name="Schaap P."/>
        </authorList>
    </citation>
    <scope>NUCLEOTIDE SEQUENCE [LARGE SCALE GENOMIC DNA]</scope>
    <source>
        <strain evidence="1 2">TK</strain>
    </source>
</reference>
<protein>
    <submittedName>
        <fullName evidence="1">Uncharacterized protein</fullName>
    </submittedName>
</protein>
<dbReference type="EMBL" id="LODT01000046">
    <property type="protein sequence ID" value="KYQ88910.1"/>
    <property type="molecule type" value="Genomic_DNA"/>
</dbReference>
<accession>A0A151Z4M4</accession>
<dbReference type="AlphaFoldDB" id="A0A151Z4M4"/>
<gene>
    <name evidence="1" type="ORF">DLAC_11816</name>
</gene>
<dbReference type="Proteomes" id="UP000076078">
    <property type="component" value="Unassembled WGS sequence"/>
</dbReference>
<proteinExistence type="predicted"/>
<name>A0A151Z4M4_TIELA</name>
<dbReference type="InParanoid" id="A0A151Z4M4"/>